<sequence length="180" mass="18825">MTQQLPLATRRAAAVLRTLSLLAIAVLVGLAIWIAVDPGVLLAHRLPELGIDLGGRMISETVTALLVIGALFALTTVLYTLWHMARLFECYAQDAALTPRAAHALRHVGFGFLAQAAAGLLAHPVETLLLTAGAPAGQKMLSFAVSSSDLGFVLAGGMMMIVGLVTSQAIALRAENEGFV</sequence>
<reference evidence="2 3" key="1">
    <citation type="submission" date="2017-06" db="EMBL/GenBank/DDBJ databases">
        <authorList>
            <person name="Kim H.J."/>
            <person name="Triplett B.A."/>
        </authorList>
    </citation>
    <scope>NUCLEOTIDE SEQUENCE [LARGE SCALE GENOMIC DNA]</scope>
    <source>
        <strain evidence="2 3">DSM 11445</strain>
    </source>
</reference>
<keyword evidence="1" id="KW-1133">Transmembrane helix</keyword>
<evidence type="ECO:0000313" key="2">
    <source>
        <dbReference type="EMBL" id="SNS80111.1"/>
    </source>
</evidence>
<gene>
    <name evidence="2" type="ORF">SAMN04488078_103339</name>
</gene>
<protein>
    <recommendedName>
        <fullName evidence="4">DUF2975 domain-containing protein</fullName>
    </recommendedName>
</protein>
<feature type="transmembrane region" description="Helical" evidence="1">
    <location>
        <begin position="103"/>
        <end position="122"/>
    </location>
</feature>
<dbReference type="OrthoDB" id="7849390at2"/>
<dbReference type="AlphaFoldDB" id="A0A239HG46"/>
<dbReference type="Proteomes" id="UP000198440">
    <property type="component" value="Unassembled WGS sequence"/>
</dbReference>
<dbReference type="EMBL" id="FZON01000033">
    <property type="protein sequence ID" value="SNS80111.1"/>
    <property type="molecule type" value="Genomic_DNA"/>
</dbReference>
<accession>A0A239HG46</accession>
<organism evidence="2 3">
    <name type="scientific">Antarctobacter heliothermus</name>
    <dbReference type="NCBI Taxonomy" id="74033"/>
    <lineage>
        <taxon>Bacteria</taxon>
        <taxon>Pseudomonadati</taxon>
        <taxon>Pseudomonadota</taxon>
        <taxon>Alphaproteobacteria</taxon>
        <taxon>Rhodobacterales</taxon>
        <taxon>Roseobacteraceae</taxon>
        <taxon>Antarctobacter</taxon>
    </lineage>
</organism>
<evidence type="ECO:0008006" key="4">
    <source>
        <dbReference type="Google" id="ProtNLM"/>
    </source>
</evidence>
<keyword evidence="1" id="KW-0472">Membrane</keyword>
<name>A0A239HG46_9RHOB</name>
<feature type="transmembrane region" description="Helical" evidence="1">
    <location>
        <begin position="12"/>
        <end position="36"/>
    </location>
</feature>
<feature type="transmembrane region" description="Helical" evidence="1">
    <location>
        <begin position="62"/>
        <end position="82"/>
    </location>
</feature>
<dbReference type="RefSeq" id="WP_089278870.1">
    <property type="nucleotide sequence ID" value="NZ_FZON01000033.1"/>
</dbReference>
<evidence type="ECO:0000313" key="3">
    <source>
        <dbReference type="Proteomes" id="UP000198440"/>
    </source>
</evidence>
<keyword evidence="1" id="KW-0812">Transmembrane</keyword>
<feature type="transmembrane region" description="Helical" evidence="1">
    <location>
        <begin position="150"/>
        <end position="172"/>
    </location>
</feature>
<evidence type="ECO:0000256" key="1">
    <source>
        <dbReference type="SAM" id="Phobius"/>
    </source>
</evidence>
<proteinExistence type="predicted"/>